<dbReference type="OrthoDB" id="9816277at2"/>
<dbReference type="InterPro" id="IPR010359">
    <property type="entry name" value="IrrE_HExxH"/>
</dbReference>
<evidence type="ECO:0000256" key="1">
    <source>
        <dbReference type="ARBA" id="ARBA00007227"/>
    </source>
</evidence>
<accession>A0A329LL78</accession>
<evidence type="ECO:0000313" key="4">
    <source>
        <dbReference type="Proteomes" id="UP000250369"/>
    </source>
</evidence>
<name>A0A329LL78_9BACL</name>
<dbReference type="AlphaFoldDB" id="A0A329LL78"/>
<dbReference type="EMBL" id="QMFB01000056">
    <property type="protein sequence ID" value="RAV08724.1"/>
    <property type="molecule type" value="Genomic_DNA"/>
</dbReference>
<protein>
    <submittedName>
        <fullName evidence="3">DNA-binding protein</fullName>
    </submittedName>
</protein>
<reference evidence="3 4" key="1">
    <citation type="journal article" date="2009" name="Int. J. Syst. Evol. Microbiol.">
        <title>Paenibacillus contaminans sp. nov., isolated from a contaminated laboratory plate.</title>
        <authorList>
            <person name="Chou J.H."/>
            <person name="Lee J.H."/>
            <person name="Lin M.C."/>
            <person name="Chang P.S."/>
            <person name="Arun A.B."/>
            <person name="Young C.C."/>
            <person name="Chen W.M."/>
        </authorList>
    </citation>
    <scope>NUCLEOTIDE SEQUENCE [LARGE SCALE GENOMIC DNA]</scope>
    <source>
        <strain evidence="3 4">CKOBP-6</strain>
    </source>
</reference>
<organism evidence="3 4">
    <name type="scientific">Paenibacillus contaminans</name>
    <dbReference type="NCBI Taxonomy" id="450362"/>
    <lineage>
        <taxon>Bacteria</taxon>
        <taxon>Bacillati</taxon>
        <taxon>Bacillota</taxon>
        <taxon>Bacilli</taxon>
        <taxon>Bacillales</taxon>
        <taxon>Paenibacillaceae</taxon>
        <taxon>Paenibacillus</taxon>
    </lineage>
</organism>
<sequence length="405" mass="47094">MAVVNAFNHNRLKSARIFTGLTISELADASGVSKQAISQFENGKTKPTLETLMRLMFVLKFPREYFYEKDNIEDVQVGNTFFRSLVSTSKKERLSQVEKTKYFSKICDFLENYIDFPSLNMPSVKDLINLSEPYLDNPKLLERDHIEEIAISLRNFWGIGEEPIANIVFLLEKNGFIMTSLATDTHKIDAFSQRQMIRNKERYIIVLGDGKQSASRRQFDTAHELGHMLLHNWNTDFNEIFLEEHRLIEQQADTFAGAFLLPRDSFKKDLHYPNNLSFYIELKKKWKVSIQAMIVRAFHLGVINYNQYTYLMKQMNQKGLRKKEPLDDVLAVPQPILINKAIEMLLDNKVLKPREIIEAGGFTLSQDMVEYLLNLKKGVLNEKSEKENLESLLHFRKLENEGRGR</sequence>
<dbReference type="PANTHER" id="PTHR43236">
    <property type="entry name" value="ANTITOXIN HIGA1"/>
    <property type="match status" value="1"/>
</dbReference>
<dbReference type="InterPro" id="IPR010982">
    <property type="entry name" value="Lambda_DNA-bd_dom_sf"/>
</dbReference>
<keyword evidence="3" id="KW-0238">DNA-binding</keyword>
<gene>
    <name evidence="3" type="ORF">DQG23_40635</name>
</gene>
<dbReference type="SMART" id="SM00530">
    <property type="entry name" value="HTH_XRE"/>
    <property type="match status" value="1"/>
</dbReference>
<proteinExistence type="inferred from homology"/>
<dbReference type="PANTHER" id="PTHR43236:SF1">
    <property type="entry name" value="BLL7220 PROTEIN"/>
    <property type="match status" value="1"/>
</dbReference>
<evidence type="ECO:0000259" key="2">
    <source>
        <dbReference type="PROSITE" id="PS50943"/>
    </source>
</evidence>
<dbReference type="Gene3D" id="1.10.260.40">
    <property type="entry name" value="lambda repressor-like DNA-binding domains"/>
    <property type="match status" value="1"/>
</dbReference>
<dbReference type="RefSeq" id="WP_113036760.1">
    <property type="nucleotide sequence ID" value="NZ_QMFB01000056.1"/>
</dbReference>
<dbReference type="CDD" id="cd00093">
    <property type="entry name" value="HTH_XRE"/>
    <property type="match status" value="1"/>
</dbReference>
<comment type="similarity">
    <text evidence="1">Belongs to the short-chain fatty acyl-CoA assimilation regulator (ScfR) family.</text>
</comment>
<feature type="domain" description="HTH cro/C1-type" evidence="2">
    <location>
        <begin position="12"/>
        <end position="66"/>
    </location>
</feature>
<dbReference type="GO" id="GO:0003677">
    <property type="term" value="F:DNA binding"/>
    <property type="evidence" value="ECO:0007669"/>
    <property type="project" value="UniProtKB-KW"/>
</dbReference>
<dbReference type="Gene3D" id="1.10.10.2910">
    <property type="match status" value="1"/>
</dbReference>
<dbReference type="Proteomes" id="UP000250369">
    <property type="component" value="Unassembled WGS sequence"/>
</dbReference>
<dbReference type="InterPro" id="IPR052345">
    <property type="entry name" value="Rad_response_metalloprotease"/>
</dbReference>
<keyword evidence="4" id="KW-1185">Reference proteome</keyword>
<dbReference type="Pfam" id="PF01381">
    <property type="entry name" value="HTH_3"/>
    <property type="match status" value="1"/>
</dbReference>
<dbReference type="Pfam" id="PF06114">
    <property type="entry name" value="Peptidase_M78"/>
    <property type="match status" value="1"/>
</dbReference>
<evidence type="ECO:0000313" key="3">
    <source>
        <dbReference type="EMBL" id="RAV08724.1"/>
    </source>
</evidence>
<dbReference type="PROSITE" id="PS50943">
    <property type="entry name" value="HTH_CROC1"/>
    <property type="match status" value="1"/>
</dbReference>
<dbReference type="InterPro" id="IPR001387">
    <property type="entry name" value="Cro/C1-type_HTH"/>
</dbReference>
<comment type="caution">
    <text evidence="3">The sequence shown here is derived from an EMBL/GenBank/DDBJ whole genome shotgun (WGS) entry which is preliminary data.</text>
</comment>
<dbReference type="SUPFAM" id="SSF47413">
    <property type="entry name" value="lambda repressor-like DNA-binding domains"/>
    <property type="match status" value="1"/>
</dbReference>